<dbReference type="PANTHER" id="PTHR21174">
    <property type="match status" value="1"/>
</dbReference>
<dbReference type="InterPro" id="IPR006674">
    <property type="entry name" value="HD_domain"/>
</dbReference>
<feature type="domain" description="HD/PDEase" evidence="1">
    <location>
        <begin position="34"/>
        <end position="148"/>
    </location>
</feature>
<dbReference type="KEGG" id="anp:FK178_03925"/>
<evidence type="ECO:0000259" key="1">
    <source>
        <dbReference type="SMART" id="SM00471"/>
    </source>
</evidence>
<keyword evidence="3" id="KW-1185">Reference proteome</keyword>
<dbReference type="Gene3D" id="1.10.3210.10">
    <property type="entry name" value="Hypothetical protein af1432"/>
    <property type="match status" value="1"/>
</dbReference>
<dbReference type="NCBIfam" id="TIGR00277">
    <property type="entry name" value="HDIG"/>
    <property type="match status" value="1"/>
</dbReference>
<dbReference type="RefSeq" id="WP_146831204.1">
    <property type="nucleotide sequence ID" value="NZ_CP042476.1"/>
</dbReference>
<dbReference type="InterPro" id="IPR006675">
    <property type="entry name" value="HDIG_dom"/>
</dbReference>
<gene>
    <name evidence="2" type="ORF">FK178_03925</name>
</gene>
<proteinExistence type="predicted"/>
<sequence length="211" mass="25486">MAFNFFKSLSSPNILPQTYEYCMKFLENSRCKTLPFHSIEHTKEVYNYTKTIAQYEEVFGSDLEPILIAALFHDTGMAETYADHEEQSVEYAREYLTKKDYPEEKIKIVTNCILATKLPQKPTTQAEKIICDADLYHLGIESYIFRNERLRAEWKTFFNQEYTDEEWYKINMDFLKKQKYHTWFGKTVLLNRKDLNYKMMKERHDKYKFEM</sequence>
<dbReference type="InterPro" id="IPR009218">
    <property type="entry name" value="HD_phosphohydro"/>
</dbReference>
<dbReference type="InterPro" id="IPR003607">
    <property type="entry name" value="HD/PDEase_dom"/>
</dbReference>
<evidence type="ECO:0000313" key="3">
    <source>
        <dbReference type="Proteomes" id="UP000321954"/>
    </source>
</evidence>
<reference evidence="2 3" key="1">
    <citation type="submission" date="2019-08" db="EMBL/GenBank/DDBJ databases">
        <title>Antarcticibacterium arcticum sp. nov., a bacterium isolated from marine sediment of the Canadian Beaufort Sea.</title>
        <authorList>
            <person name="Lee Y.M."/>
            <person name="Baek K."/>
            <person name="Lee D.-H."/>
            <person name="Shin S.C."/>
            <person name="Jin Y.K."/>
            <person name="Park Y."/>
        </authorList>
    </citation>
    <scope>NUCLEOTIDE SEQUENCE [LARGE SCALE GENOMIC DNA]</scope>
    <source>
        <strain evidence="2 3">PAMC 28998</strain>
    </source>
</reference>
<name>A0A5B8YH64_9FLAO</name>
<dbReference type="AlphaFoldDB" id="A0A5B8YH64"/>
<dbReference type="SUPFAM" id="SSF109604">
    <property type="entry name" value="HD-domain/PDEase-like"/>
    <property type="match status" value="1"/>
</dbReference>
<dbReference type="PANTHER" id="PTHR21174:SF0">
    <property type="entry name" value="HD PHOSPHOHYDROLASE FAMILY PROTEIN-RELATED"/>
    <property type="match status" value="1"/>
</dbReference>
<evidence type="ECO:0000313" key="2">
    <source>
        <dbReference type="EMBL" id="QED36911.1"/>
    </source>
</evidence>
<accession>A0A5B8YH64</accession>
<dbReference type="OrthoDB" id="5728337at2"/>
<dbReference type="Proteomes" id="UP000321954">
    <property type="component" value="Chromosome"/>
</dbReference>
<dbReference type="SMART" id="SM00471">
    <property type="entry name" value="HDc"/>
    <property type="match status" value="1"/>
</dbReference>
<organism evidence="2 3">
    <name type="scientific">Antarcticibacterium arcticum</name>
    <dbReference type="NCBI Taxonomy" id="2585771"/>
    <lineage>
        <taxon>Bacteria</taxon>
        <taxon>Pseudomonadati</taxon>
        <taxon>Bacteroidota</taxon>
        <taxon>Flavobacteriia</taxon>
        <taxon>Flavobacteriales</taxon>
        <taxon>Flavobacteriaceae</taxon>
        <taxon>Antarcticibacterium</taxon>
    </lineage>
</organism>
<dbReference type="Pfam" id="PF01966">
    <property type="entry name" value="HD"/>
    <property type="match status" value="1"/>
</dbReference>
<dbReference type="EMBL" id="CP042476">
    <property type="protein sequence ID" value="QED36911.1"/>
    <property type="molecule type" value="Genomic_DNA"/>
</dbReference>
<protein>
    <submittedName>
        <fullName evidence="2">HD domain-containing protein</fullName>
    </submittedName>
</protein>
<dbReference type="CDD" id="cd00077">
    <property type="entry name" value="HDc"/>
    <property type="match status" value="1"/>
</dbReference>